<dbReference type="GeneID" id="28843400"/>
<dbReference type="AlphaFoldDB" id="A0A1B8G8T4"/>
<dbReference type="Gene3D" id="3.60.15.30">
    <property type="entry name" value="Metallo-beta-lactamase domain"/>
    <property type="match status" value="1"/>
</dbReference>
<dbReference type="InterPro" id="IPR036866">
    <property type="entry name" value="RibonucZ/Hydroxyglut_hydro"/>
</dbReference>
<keyword evidence="3" id="KW-0862">Zinc</keyword>
<accession>A0A1B8G8T4</accession>
<dbReference type="Gene3D" id="1.25.40.880">
    <property type="entry name" value="Alkyl sulfatase, dimerisation domain"/>
    <property type="match status" value="1"/>
</dbReference>
<dbReference type="FunFam" id="3.60.15.30:FF:000001">
    <property type="entry name" value="Alkyl/aryl-sulfatase BDS1"/>
    <property type="match status" value="1"/>
</dbReference>
<keyword evidence="7" id="KW-1185">Reference proteome</keyword>
<evidence type="ECO:0000256" key="1">
    <source>
        <dbReference type="ARBA" id="ARBA00022723"/>
    </source>
</evidence>
<evidence type="ECO:0000256" key="4">
    <source>
        <dbReference type="ARBA" id="ARBA00033751"/>
    </source>
</evidence>
<sequence>MDPSTSQLSENISPSFEDTADFIDADRGFVGSLNPCVIKNARGDTVWDNDEFNFLHQQPCPETVNPKLWRQAQLLSKQGLYRISSSIYQVRGFDISHITFVEGKTGIIIIDPLISCECAAAARELYYKHQGVRPVKAIIYTHSHIDHFGGASGVLPPVTNDNDTAPVPIIAPEYFMEEATSENIFAGPIMRQRARHMYGSQLPKSPKGQIGVGLGMATSHGTTSLVPPTINITQTGQTLTIDGVRMTFQMVPNTEAPAELNIYFPDERALLVAECATHALHNIATLRGALVRDAKAWSRYLDETLLLYCEDAKSNVQFGSHAWPTWGADKIKKFLAQQRDLYAFIHDQTVRQMNQGWNGTEIAERMVLPPSLSREWHTQGFYGSVSHNVKAIYQRYMTWFDGSAENLWKWPPKEEGARYVACMGGAEEVLKKSQVFISQGDLRFAATLLGHVVAAGDEPGNDAIAHLQCKNLLANVFEKLGFGAENATWRNFYLSQSVDLMNGKRAQGKNSSGMAAFAPNLSVEQWFGALSITIDGQEAGKEEKPFCIDIHVRDISEDWRLILSNGALTYRSQPNGERSSNRTEPDLALTLNKIGLCRLLNSKSSSSDILDLKGDVQALNKLLSFASITSKVKNQLQSYI</sequence>
<proteinExistence type="inferred from homology"/>
<dbReference type="Proteomes" id="UP000091956">
    <property type="component" value="Unassembled WGS sequence"/>
</dbReference>
<dbReference type="SUPFAM" id="SSF56281">
    <property type="entry name" value="Metallo-hydrolase/oxidoreductase"/>
    <property type="match status" value="1"/>
</dbReference>
<reference evidence="7" key="2">
    <citation type="journal article" date="2018" name="Nat. Commun.">
        <title>Extreme sensitivity to ultraviolet light in the fungal pathogen causing white-nose syndrome of bats.</title>
        <authorList>
            <person name="Palmer J.M."/>
            <person name="Drees K.P."/>
            <person name="Foster J.T."/>
            <person name="Lindner D.L."/>
        </authorList>
    </citation>
    <scope>NUCLEOTIDE SEQUENCE [LARGE SCALE GENOMIC DNA]</scope>
    <source>
        <strain evidence="7">UAMH 10579</strain>
    </source>
</reference>
<reference evidence="6 7" key="1">
    <citation type="submission" date="2016-03" db="EMBL/GenBank/DDBJ databases">
        <title>Comparative genomics of Pseudogymnoascus destructans, the fungus causing white-nose syndrome of bats.</title>
        <authorList>
            <person name="Palmer J.M."/>
            <person name="Drees K.P."/>
            <person name="Foster J.T."/>
            <person name="Lindner D.L."/>
        </authorList>
    </citation>
    <scope>NUCLEOTIDE SEQUENCE [LARGE SCALE GENOMIC DNA]</scope>
    <source>
        <strain evidence="6 7">UAMH 10579</strain>
    </source>
</reference>
<evidence type="ECO:0000313" key="7">
    <source>
        <dbReference type="Proteomes" id="UP000091956"/>
    </source>
</evidence>
<gene>
    <name evidence="6" type="ORF">VE01_10014</name>
</gene>
<keyword evidence="1" id="KW-0479">Metal-binding</keyword>
<dbReference type="GO" id="GO:0018741">
    <property type="term" value="F:linear primary-alkylsulfatase activity"/>
    <property type="evidence" value="ECO:0007669"/>
    <property type="project" value="InterPro"/>
</dbReference>
<dbReference type="PANTHER" id="PTHR43223">
    <property type="entry name" value="ALKYL/ARYL-SULFATASE"/>
    <property type="match status" value="1"/>
</dbReference>
<name>A0A1B8G8T4_9PEZI</name>
<dbReference type="Pfam" id="PF14863">
    <property type="entry name" value="Alkyl_sulf_dimr"/>
    <property type="match status" value="1"/>
</dbReference>
<organism evidence="6 7">
    <name type="scientific">Pseudogymnoascus verrucosus</name>
    <dbReference type="NCBI Taxonomy" id="342668"/>
    <lineage>
        <taxon>Eukaryota</taxon>
        <taxon>Fungi</taxon>
        <taxon>Dikarya</taxon>
        <taxon>Ascomycota</taxon>
        <taxon>Pezizomycotina</taxon>
        <taxon>Leotiomycetes</taxon>
        <taxon>Thelebolales</taxon>
        <taxon>Thelebolaceae</taxon>
        <taxon>Pseudogymnoascus</taxon>
    </lineage>
</organism>
<dbReference type="GO" id="GO:0018909">
    <property type="term" value="P:dodecyl sulfate metabolic process"/>
    <property type="evidence" value="ECO:0007669"/>
    <property type="project" value="InterPro"/>
</dbReference>
<dbReference type="InterPro" id="IPR038536">
    <property type="entry name" value="Alkyl/aryl-sulf_dimr_sf"/>
</dbReference>
<keyword evidence="2" id="KW-0378">Hydrolase</keyword>
<dbReference type="GO" id="GO:0046872">
    <property type="term" value="F:metal ion binding"/>
    <property type="evidence" value="ECO:0007669"/>
    <property type="project" value="UniProtKB-KW"/>
</dbReference>
<evidence type="ECO:0000313" key="6">
    <source>
        <dbReference type="EMBL" id="OBT92227.1"/>
    </source>
</evidence>
<dbReference type="OrthoDB" id="449487at2759"/>
<dbReference type="Gene3D" id="3.30.1050.10">
    <property type="entry name" value="SCP2 sterol-binding domain"/>
    <property type="match status" value="1"/>
</dbReference>
<dbReference type="SUPFAM" id="SSF55718">
    <property type="entry name" value="SCP-like"/>
    <property type="match status" value="1"/>
</dbReference>
<comment type="similarity">
    <text evidence="4">Belongs to the metallo-beta-lactamase superfamily. Type III sulfatase family.</text>
</comment>
<evidence type="ECO:0000256" key="3">
    <source>
        <dbReference type="ARBA" id="ARBA00022833"/>
    </source>
</evidence>
<dbReference type="InterPro" id="IPR029228">
    <property type="entry name" value="Alkyl_sulf_dimr"/>
</dbReference>
<dbReference type="GO" id="GO:0046983">
    <property type="term" value="F:protein dimerization activity"/>
    <property type="evidence" value="ECO:0007669"/>
    <property type="project" value="InterPro"/>
</dbReference>
<dbReference type="Pfam" id="PF14864">
    <property type="entry name" value="Alkyl_sulf_C"/>
    <property type="match status" value="1"/>
</dbReference>
<dbReference type="CDD" id="cd07710">
    <property type="entry name" value="arylsulfatase_Sdsa1-like_MBL-fold"/>
    <property type="match status" value="1"/>
</dbReference>
<dbReference type="RefSeq" id="XP_018125960.1">
    <property type="nucleotide sequence ID" value="XM_018279421.2"/>
</dbReference>
<evidence type="ECO:0000259" key="5">
    <source>
        <dbReference type="SMART" id="SM00849"/>
    </source>
</evidence>
<dbReference type="EMBL" id="KV460271">
    <property type="protein sequence ID" value="OBT92227.1"/>
    <property type="molecule type" value="Genomic_DNA"/>
</dbReference>
<dbReference type="InterPro" id="IPR044097">
    <property type="entry name" value="Bds1/SdsA1_MBL-fold"/>
</dbReference>
<dbReference type="InterPro" id="IPR029229">
    <property type="entry name" value="Alkyl_sulf_C"/>
</dbReference>
<evidence type="ECO:0000256" key="2">
    <source>
        <dbReference type="ARBA" id="ARBA00022801"/>
    </source>
</evidence>
<dbReference type="PANTHER" id="PTHR43223:SF1">
    <property type="entry name" value="ALKYL_ARYL-SULFATASE BDS1"/>
    <property type="match status" value="1"/>
</dbReference>
<dbReference type="InterPro" id="IPR052195">
    <property type="entry name" value="Bact_Alkyl/Aryl-Sulfatase"/>
</dbReference>
<dbReference type="SMART" id="SM00849">
    <property type="entry name" value="Lactamase_B"/>
    <property type="match status" value="1"/>
</dbReference>
<feature type="domain" description="Metallo-beta-lactamase" evidence="5">
    <location>
        <begin position="95"/>
        <end position="321"/>
    </location>
</feature>
<protein>
    <recommendedName>
        <fullName evidence="5">Metallo-beta-lactamase domain-containing protein</fullName>
    </recommendedName>
</protein>
<dbReference type="Pfam" id="PF00753">
    <property type="entry name" value="Lactamase_B"/>
    <property type="match status" value="1"/>
</dbReference>
<dbReference type="InterPro" id="IPR001279">
    <property type="entry name" value="Metallo-B-lactamas"/>
</dbReference>
<dbReference type="InterPro" id="IPR036527">
    <property type="entry name" value="SCP2_sterol-bd_dom_sf"/>
</dbReference>